<evidence type="ECO:0000313" key="2">
    <source>
        <dbReference type="Proteomes" id="UP000765509"/>
    </source>
</evidence>
<gene>
    <name evidence="1" type="ORF">O181_026509</name>
</gene>
<dbReference type="AlphaFoldDB" id="A0A9Q3CK38"/>
<accession>A0A9Q3CK38</accession>
<sequence>MPTIAFLINTSESGQEKITVFYRGLCYTINCIPNDEQQLTPTNIPPFSFVPVTSLPKSNLFQMALLSFSHNDPTPPPIHINGFSGPTSSEIASIFCDSVPPAIITPNISPPIHNPLPPYKPHPVPASPPALRFRRAEHFNQIYSSFNRLFWRFVGNFYENYCKTAAGSSNPTELCCLRSFLVIIMELYNQMSH</sequence>
<protein>
    <submittedName>
        <fullName evidence="1">Uncharacterized protein</fullName>
    </submittedName>
</protein>
<keyword evidence="2" id="KW-1185">Reference proteome</keyword>
<comment type="caution">
    <text evidence="1">The sequence shown here is derived from an EMBL/GenBank/DDBJ whole genome shotgun (WGS) entry which is preliminary data.</text>
</comment>
<organism evidence="1 2">
    <name type="scientific">Austropuccinia psidii MF-1</name>
    <dbReference type="NCBI Taxonomy" id="1389203"/>
    <lineage>
        <taxon>Eukaryota</taxon>
        <taxon>Fungi</taxon>
        <taxon>Dikarya</taxon>
        <taxon>Basidiomycota</taxon>
        <taxon>Pucciniomycotina</taxon>
        <taxon>Pucciniomycetes</taxon>
        <taxon>Pucciniales</taxon>
        <taxon>Sphaerophragmiaceae</taxon>
        <taxon>Austropuccinia</taxon>
    </lineage>
</organism>
<reference evidence="1" key="1">
    <citation type="submission" date="2021-03" db="EMBL/GenBank/DDBJ databases">
        <title>Draft genome sequence of rust myrtle Austropuccinia psidii MF-1, a brazilian biotype.</title>
        <authorList>
            <person name="Quecine M.C."/>
            <person name="Pachon D.M.R."/>
            <person name="Bonatelli M.L."/>
            <person name="Correr F.H."/>
            <person name="Franceschini L.M."/>
            <person name="Leite T.F."/>
            <person name="Margarido G.R.A."/>
            <person name="Almeida C.A."/>
            <person name="Ferrarezi J.A."/>
            <person name="Labate C.A."/>
        </authorList>
    </citation>
    <scope>NUCLEOTIDE SEQUENCE</scope>
    <source>
        <strain evidence="1">MF-1</strain>
    </source>
</reference>
<dbReference type="Proteomes" id="UP000765509">
    <property type="component" value="Unassembled WGS sequence"/>
</dbReference>
<name>A0A9Q3CK38_9BASI</name>
<evidence type="ECO:0000313" key="1">
    <source>
        <dbReference type="EMBL" id="MBW0486794.1"/>
    </source>
</evidence>
<dbReference type="EMBL" id="AVOT02008811">
    <property type="protein sequence ID" value="MBW0486794.1"/>
    <property type="molecule type" value="Genomic_DNA"/>
</dbReference>
<proteinExistence type="predicted"/>